<dbReference type="Gene3D" id="3.40.120.10">
    <property type="entry name" value="Alpha-D-Glucose-1,6-Bisphosphate, subunit A, domain 3"/>
    <property type="match status" value="2"/>
</dbReference>
<dbReference type="PaxDb" id="67767-A0A0J7NX15"/>
<dbReference type="EMBL" id="LBMM01001084">
    <property type="protein sequence ID" value="KMQ96960.1"/>
    <property type="molecule type" value="Genomic_DNA"/>
</dbReference>
<keyword evidence="1" id="KW-0378">Hydrolase</keyword>
<dbReference type="SUPFAM" id="SSF53738">
    <property type="entry name" value="Phosphoglucomutase, first 3 domains"/>
    <property type="match status" value="2"/>
</dbReference>
<accession>A0A0J7NX15</accession>
<dbReference type="PANTHER" id="PTHR37294:SF1">
    <property type="entry name" value="3'-5' EXORIBONUCLEASE YHAM"/>
    <property type="match status" value="1"/>
</dbReference>
<keyword evidence="4" id="KW-1185">Reference proteome</keyword>
<dbReference type="GO" id="GO:0005975">
    <property type="term" value="P:carbohydrate metabolic process"/>
    <property type="evidence" value="ECO:0007669"/>
    <property type="project" value="InterPro"/>
</dbReference>
<dbReference type="InterPro" id="IPR003607">
    <property type="entry name" value="HD/PDEase_dom"/>
</dbReference>
<proteinExistence type="predicted"/>
<evidence type="ECO:0000313" key="3">
    <source>
        <dbReference type="EMBL" id="KMQ96960.1"/>
    </source>
</evidence>
<evidence type="ECO:0000256" key="1">
    <source>
        <dbReference type="ARBA" id="ARBA00022801"/>
    </source>
</evidence>
<dbReference type="PANTHER" id="PTHR37294">
    <property type="entry name" value="3'-5' EXORIBONUCLEASE YHAM"/>
    <property type="match status" value="1"/>
</dbReference>
<dbReference type="GO" id="GO:0016787">
    <property type="term" value="F:hydrolase activity"/>
    <property type="evidence" value="ECO:0007669"/>
    <property type="project" value="UniProtKB-KW"/>
</dbReference>
<evidence type="ECO:0000313" key="4">
    <source>
        <dbReference type="Proteomes" id="UP000036403"/>
    </source>
</evidence>
<dbReference type="InterPro" id="IPR005845">
    <property type="entry name" value="A-D-PHexomutase_a/b/a-II"/>
</dbReference>
<dbReference type="AlphaFoldDB" id="A0A0J7NX15"/>
<organism evidence="3 4">
    <name type="scientific">Lasius niger</name>
    <name type="common">Black garden ant</name>
    <dbReference type="NCBI Taxonomy" id="67767"/>
    <lineage>
        <taxon>Eukaryota</taxon>
        <taxon>Metazoa</taxon>
        <taxon>Ecdysozoa</taxon>
        <taxon>Arthropoda</taxon>
        <taxon>Hexapoda</taxon>
        <taxon>Insecta</taxon>
        <taxon>Pterygota</taxon>
        <taxon>Neoptera</taxon>
        <taxon>Endopterygota</taxon>
        <taxon>Hymenoptera</taxon>
        <taxon>Apocrita</taxon>
        <taxon>Aculeata</taxon>
        <taxon>Formicoidea</taxon>
        <taxon>Formicidae</taxon>
        <taxon>Formicinae</taxon>
        <taxon>Lasius</taxon>
        <taxon>Lasius</taxon>
    </lineage>
</organism>
<protein>
    <submittedName>
        <fullName evidence="3">3-5 exoribonuclease</fullName>
    </submittedName>
</protein>
<reference evidence="3 4" key="1">
    <citation type="submission" date="2015-04" db="EMBL/GenBank/DDBJ databases">
        <title>Lasius niger genome sequencing.</title>
        <authorList>
            <person name="Konorov E.A."/>
            <person name="Nikitin M.A."/>
            <person name="Kirill M.V."/>
            <person name="Chang P."/>
        </authorList>
    </citation>
    <scope>NUCLEOTIDE SEQUENCE [LARGE SCALE GENOMIC DNA]</scope>
    <source>
        <tissue evidence="3">Whole</tissue>
    </source>
</reference>
<dbReference type="Pfam" id="PF02879">
    <property type="entry name" value="PGM_PMM_II"/>
    <property type="match status" value="1"/>
</dbReference>
<dbReference type="InterPro" id="IPR016055">
    <property type="entry name" value="A-D-PHexomutase_a/b/a-I/II/III"/>
</dbReference>
<dbReference type="InterPro" id="IPR050798">
    <property type="entry name" value="YhaM_exoribonuc/phosphodiest"/>
</dbReference>
<feature type="domain" description="Alpha-D-phosphohexomutase alpha/beta/alpha" evidence="2">
    <location>
        <begin position="14"/>
        <end position="75"/>
    </location>
</feature>
<dbReference type="SUPFAM" id="SSF109604">
    <property type="entry name" value="HD-domain/PDEase-like"/>
    <property type="match status" value="1"/>
</dbReference>
<dbReference type="Proteomes" id="UP000036403">
    <property type="component" value="Unassembled WGS sequence"/>
</dbReference>
<name>A0A0J7NX15_LASNI</name>
<sequence>MNDKEIIEAFSNNLEFGTAEQASYDPDFKGVVSPNPEVKSTFTLAIEYARKHDADLVILNDPDADRIGIAVKHQGDYVLLNGNETAPILLEYLLSHYQERKIMPKNPVMYNTFVTGILSDQVAKSYGCQRYQKEFTTRPAAVRMHHNVRSGLLWHTATMLKTAKEIVKIYFDRDINQDLLYAGIIMHDFGSEQVKLACKELNIDQQEQSVVLLQHLVLASHGKYEYGSPVLPKILEAELVHQIDNLDAKITIIDEALKFVKPQETTNRLVAVEGRSFYKHSLEKK</sequence>
<dbReference type="GO" id="GO:0016868">
    <property type="term" value="F:intramolecular phosphotransferase activity"/>
    <property type="evidence" value="ECO:0007669"/>
    <property type="project" value="InterPro"/>
</dbReference>
<gene>
    <name evidence="3" type="ORF">RF55_2737</name>
</gene>
<dbReference type="CDD" id="cd00077">
    <property type="entry name" value="HDc"/>
    <property type="match status" value="1"/>
</dbReference>
<evidence type="ECO:0000259" key="2">
    <source>
        <dbReference type="Pfam" id="PF02879"/>
    </source>
</evidence>
<comment type="caution">
    <text evidence="3">The sequence shown here is derived from an EMBL/GenBank/DDBJ whole genome shotgun (WGS) entry which is preliminary data.</text>
</comment>
<dbReference type="OrthoDB" id="8300170at2759"/>
<dbReference type="GO" id="GO:0031125">
    <property type="term" value="P:rRNA 3'-end processing"/>
    <property type="evidence" value="ECO:0007669"/>
    <property type="project" value="TreeGrafter"/>
</dbReference>
<dbReference type="STRING" id="67767.A0A0J7NX15"/>